<comment type="caution">
    <text evidence="9">The sequence shown here is derived from an EMBL/GenBank/DDBJ whole genome shotgun (WGS) entry which is preliminary data.</text>
</comment>
<dbReference type="GO" id="GO:0006310">
    <property type="term" value="P:DNA recombination"/>
    <property type="evidence" value="ECO:0007669"/>
    <property type="project" value="UniProtKB-KW"/>
</dbReference>
<dbReference type="GO" id="GO:0015074">
    <property type="term" value="P:DNA integration"/>
    <property type="evidence" value="ECO:0007669"/>
    <property type="project" value="UniProtKB-KW"/>
</dbReference>
<gene>
    <name evidence="9" type="ORF">KDK92_23820</name>
</gene>
<sequence length="308" mass="36163">MNNNIKQVNYFERGDVMALMAEYIKYINSKSFTNNTKEAYISDCNMFLNYVQELNIEFYDIDNILVIKYLNNLKMQKKANSTITRNLSSINNLLGFMYKKKIIKEPVNTEFEVPIKVRPVPVTLTVEEVDLLLNTQDLTTFKGLRDKAMLELMYACGVKVSELLSLSIYDMDLDRRQIFLRKNNRKTRVIPIGKIALKYLKVYMKERENYQKNTSDLVFFNLKGNKLTRQGFWKLIKEYSREANIEKNINTYTLRHSFAIHLIENGADITAVQRILGHKNLMATAIYKDVIDNYKIKEVYENSHPRAK</sequence>
<organism evidence="9 10">
    <name type="scientific">Oceanirhabdus seepicola</name>
    <dbReference type="NCBI Taxonomy" id="2828781"/>
    <lineage>
        <taxon>Bacteria</taxon>
        <taxon>Bacillati</taxon>
        <taxon>Bacillota</taxon>
        <taxon>Clostridia</taxon>
        <taxon>Eubacteriales</taxon>
        <taxon>Clostridiaceae</taxon>
        <taxon>Oceanirhabdus</taxon>
    </lineage>
</organism>
<feature type="domain" description="Core-binding (CB)" evidence="8">
    <location>
        <begin position="14"/>
        <end position="98"/>
    </location>
</feature>
<keyword evidence="3" id="KW-0229">DNA integration</keyword>
<evidence type="ECO:0000313" key="10">
    <source>
        <dbReference type="Proteomes" id="UP001056429"/>
    </source>
</evidence>
<dbReference type="PANTHER" id="PTHR30349:SF81">
    <property type="entry name" value="TYROSINE RECOMBINASE XERC"/>
    <property type="match status" value="1"/>
</dbReference>
<keyword evidence="10" id="KW-1185">Reference proteome</keyword>
<proteinExistence type="inferred from homology"/>
<dbReference type="InterPro" id="IPR004107">
    <property type="entry name" value="Integrase_SAM-like_N"/>
</dbReference>
<evidence type="ECO:0000259" key="8">
    <source>
        <dbReference type="PROSITE" id="PS51900"/>
    </source>
</evidence>
<dbReference type="Proteomes" id="UP001056429">
    <property type="component" value="Unassembled WGS sequence"/>
</dbReference>
<feature type="domain" description="Tyr recombinase" evidence="7">
    <location>
        <begin position="119"/>
        <end position="301"/>
    </location>
</feature>
<accession>A0A9J6PD38</accession>
<evidence type="ECO:0000313" key="9">
    <source>
        <dbReference type="EMBL" id="MCM1992757.1"/>
    </source>
</evidence>
<keyword evidence="5" id="KW-0233">DNA recombination</keyword>
<dbReference type="InterPro" id="IPR013762">
    <property type="entry name" value="Integrase-like_cat_sf"/>
</dbReference>
<evidence type="ECO:0000259" key="7">
    <source>
        <dbReference type="PROSITE" id="PS51898"/>
    </source>
</evidence>
<dbReference type="AlphaFoldDB" id="A0A9J6PD38"/>
<evidence type="ECO:0000256" key="6">
    <source>
        <dbReference type="PROSITE-ProRule" id="PRU01248"/>
    </source>
</evidence>
<dbReference type="InterPro" id="IPR044068">
    <property type="entry name" value="CB"/>
</dbReference>
<dbReference type="InterPro" id="IPR002104">
    <property type="entry name" value="Integrase_catalytic"/>
</dbReference>
<dbReference type="InterPro" id="IPR050090">
    <property type="entry name" value="Tyrosine_recombinase_XerCD"/>
</dbReference>
<dbReference type="InterPro" id="IPR010998">
    <property type="entry name" value="Integrase_recombinase_N"/>
</dbReference>
<dbReference type="Gene3D" id="1.10.150.130">
    <property type="match status" value="1"/>
</dbReference>
<dbReference type="GO" id="GO:0003677">
    <property type="term" value="F:DNA binding"/>
    <property type="evidence" value="ECO:0007669"/>
    <property type="project" value="UniProtKB-UniRule"/>
</dbReference>
<dbReference type="CDD" id="cd00798">
    <property type="entry name" value="INT_XerDC_C"/>
    <property type="match status" value="1"/>
</dbReference>
<reference evidence="9" key="1">
    <citation type="journal article" date="2021" name="mSystems">
        <title>Bacteria and Archaea Synergistically Convert Glycine Betaine to Biogenic Methane in the Formosa Cold Seep of the South China Sea.</title>
        <authorList>
            <person name="Li L."/>
            <person name="Zhang W."/>
            <person name="Zhang S."/>
            <person name="Song L."/>
            <person name="Sun Q."/>
            <person name="Zhang H."/>
            <person name="Xiang H."/>
            <person name="Dong X."/>
        </authorList>
    </citation>
    <scope>NUCLEOTIDE SEQUENCE</scope>
    <source>
        <strain evidence="9">ZWT</strain>
    </source>
</reference>
<dbReference type="PROSITE" id="PS51898">
    <property type="entry name" value="TYR_RECOMBINASE"/>
    <property type="match status" value="1"/>
</dbReference>
<dbReference type="EMBL" id="JAGSOJ010000007">
    <property type="protein sequence ID" value="MCM1992757.1"/>
    <property type="molecule type" value="Genomic_DNA"/>
</dbReference>
<name>A0A9J6PD38_9CLOT</name>
<comment type="function">
    <text evidence="1">Site-specific tyrosine recombinase, which acts by catalyzing the cutting and rejoining of the recombining DNA molecules.</text>
</comment>
<evidence type="ECO:0000256" key="1">
    <source>
        <dbReference type="ARBA" id="ARBA00003283"/>
    </source>
</evidence>
<comment type="similarity">
    <text evidence="2">Belongs to the 'phage' integrase family.</text>
</comment>
<dbReference type="Pfam" id="PF02899">
    <property type="entry name" value="Phage_int_SAM_1"/>
    <property type="match status" value="1"/>
</dbReference>
<dbReference type="PROSITE" id="PS51900">
    <property type="entry name" value="CB"/>
    <property type="match status" value="1"/>
</dbReference>
<evidence type="ECO:0000256" key="3">
    <source>
        <dbReference type="ARBA" id="ARBA00022908"/>
    </source>
</evidence>
<protein>
    <submittedName>
        <fullName evidence="9">Tyrosine-type recombinase/integrase</fullName>
    </submittedName>
</protein>
<reference evidence="9" key="2">
    <citation type="submission" date="2021-04" db="EMBL/GenBank/DDBJ databases">
        <authorList>
            <person name="Dong X."/>
        </authorList>
    </citation>
    <scope>NUCLEOTIDE SEQUENCE</scope>
    <source>
        <strain evidence="9">ZWT</strain>
    </source>
</reference>
<evidence type="ECO:0000256" key="4">
    <source>
        <dbReference type="ARBA" id="ARBA00023125"/>
    </source>
</evidence>
<dbReference type="RefSeq" id="WP_250861926.1">
    <property type="nucleotide sequence ID" value="NZ_JAGSOJ010000007.1"/>
</dbReference>
<dbReference type="SUPFAM" id="SSF56349">
    <property type="entry name" value="DNA breaking-rejoining enzymes"/>
    <property type="match status" value="1"/>
</dbReference>
<dbReference type="InterPro" id="IPR011010">
    <property type="entry name" value="DNA_brk_join_enz"/>
</dbReference>
<evidence type="ECO:0000256" key="2">
    <source>
        <dbReference type="ARBA" id="ARBA00008857"/>
    </source>
</evidence>
<keyword evidence="4 6" id="KW-0238">DNA-binding</keyword>
<dbReference type="Pfam" id="PF00589">
    <property type="entry name" value="Phage_integrase"/>
    <property type="match status" value="1"/>
</dbReference>
<evidence type="ECO:0000256" key="5">
    <source>
        <dbReference type="ARBA" id="ARBA00023172"/>
    </source>
</evidence>
<dbReference type="PANTHER" id="PTHR30349">
    <property type="entry name" value="PHAGE INTEGRASE-RELATED"/>
    <property type="match status" value="1"/>
</dbReference>
<dbReference type="Gene3D" id="1.10.443.10">
    <property type="entry name" value="Intergrase catalytic core"/>
    <property type="match status" value="1"/>
</dbReference>